<evidence type="ECO:0000313" key="1">
    <source>
        <dbReference type="EMBL" id="QTD46884.1"/>
    </source>
</evidence>
<keyword evidence="2" id="KW-1185">Reference proteome</keyword>
<sequence>MALTAQDLDRFARSPGWRASRLEVFDSGAGKVIVKGQRAPRHPARYRLLNWLARGMGLPLLKAAPMHGGARAQAVEIERLSHLRAAGMRVPEVLHVAPDHFVMQWLGEQNLASLLQARHPHAMALWREGANALVQLHAAGQYLSQGFARNLIVDEGPQPPRLAGMIDFEDDPLEVMTLVEAQVRDWLSYLHSSLWSLGLPAAQLDAVLDEFMARESAAVRALFFRICDRLGWLRLLPATRRLGREVVSLQALADAAHRYRQRHGAALTPVSQSTESDRTR</sequence>
<reference evidence="1" key="1">
    <citation type="submission" date="2021-03" db="EMBL/GenBank/DDBJ databases">
        <title>Ottowia sp. 27C isolated from the cloaca of a Giant Asian pond turtle (Heosemys grandis).</title>
        <authorList>
            <person name="Spergser J."/>
            <person name="Busse H.-J."/>
        </authorList>
    </citation>
    <scope>NUCLEOTIDE SEQUENCE</scope>
    <source>
        <strain evidence="1">27C</strain>
    </source>
</reference>
<evidence type="ECO:0000313" key="2">
    <source>
        <dbReference type="Proteomes" id="UP000663903"/>
    </source>
</evidence>
<name>A0A975CJS2_9BURK</name>
<dbReference type="InterPro" id="IPR011009">
    <property type="entry name" value="Kinase-like_dom_sf"/>
</dbReference>
<dbReference type="Proteomes" id="UP000663903">
    <property type="component" value="Chromosome"/>
</dbReference>
<gene>
    <name evidence="1" type="ORF">J1M35_08445</name>
</gene>
<dbReference type="SUPFAM" id="SSF56112">
    <property type="entry name" value="Protein kinase-like (PK-like)"/>
    <property type="match status" value="1"/>
</dbReference>
<dbReference type="EMBL" id="CP071796">
    <property type="protein sequence ID" value="QTD46884.1"/>
    <property type="molecule type" value="Genomic_DNA"/>
</dbReference>
<proteinExistence type="predicted"/>
<protein>
    <recommendedName>
        <fullName evidence="3">tRNA A-37 threonylcarbamoyl transferase component Bud32</fullName>
    </recommendedName>
</protein>
<dbReference type="RefSeq" id="WP_208010781.1">
    <property type="nucleotide sequence ID" value="NZ_CP071796.1"/>
</dbReference>
<organism evidence="1 2">
    <name type="scientific">Ottowia testudinis</name>
    <dbReference type="NCBI Taxonomy" id="2816950"/>
    <lineage>
        <taxon>Bacteria</taxon>
        <taxon>Pseudomonadati</taxon>
        <taxon>Pseudomonadota</taxon>
        <taxon>Betaproteobacteria</taxon>
        <taxon>Burkholderiales</taxon>
        <taxon>Comamonadaceae</taxon>
        <taxon>Ottowia</taxon>
    </lineage>
</organism>
<accession>A0A975CJS2</accession>
<dbReference type="AlphaFoldDB" id="A0A975CJS2"/>
<evidence type="ECO:0008006" key="3">
    <source>
        <dbReference type="Google" id="ProtNLM"/>
    </source>
</evidence>
<dbReference type="KEGG" id="otd:J1M35_08445"/>